<dbReference type="SUPFAM" id="SSF74924">
    <property type="entry name" value="Cap-Gly domain"/>
    <property type="match status" value="1"/>
</dbReference>
<dbReference type="InterPro" id="IPR002931">
    <property type="entry name" value="Transglutaminase-like"/>
</dbReference>
<evidence type="ECO:0000256" key="1">
    <source>
        <dbReference type="SAM" id="MobiDB-lite"/>
    </source>
</evidence>
<dbReference type="Gene3D" id="3.10.620.30">
    <property type="match status" value="1"/>
</dbReference>
<sequence>MGCGSSQSVAAETPASNTRNGGKPLNNNGNVADAMPIDTAPPAKPEVEPKASNNLNGEKPFNKNDNGVDANPIDTASPAKPEVKPGDRVHVRGYVGTVKFVGCTSLGEGVWVGIALDKQQPQGNSGSHQETSYFQCQPKHGLFARPGVVHPHSDVDMISKTSEISPNAIVFIQTRMKRMLAGMRLRRLVERSGFEREIDKHVQNTPASATASINQLSDYLTECFSTDREKAFAIYRWLTFNVAYDVDGFFGRSEKKSTSAEDVLSSRTSVCAGYASLYTALGEAAGLEIHNVSGYAKGYGHKLGQRFEGVNHAWNVLKVDNTWYVSDATWGAGFVGDDMLFTKNPNTYRFLQVPDEAIFDHLPEEEKWQFLDPTIDKASFERSAKPSCEMLEMGIELESHKDYAYETPTDTIDMTFYCPGRKMLLMGKVKTSSGQALEGRERVRLRFKGLHQIEMRAQFPNAGTYKVEVYVVKGENSWNHGVSYEVTASQGCGWNCGGYPKVSNALYDHGFTLEKPLENIQTDDGRAEVVFQCTSTNFSHLISRMTREDGGRFPYVHPRFFEWGVKLVSPCENIYSTDGKAVVELELPGVSSVSGYLKRREETLHSCTMVTGDGERKLIQVHTPEKGEYELNIFAKRTGEEKNTFLLRYIIHATQGTGPNPGFPVLSNAFRELGLRLLDDNENITISGDSLTLKLANPKQLKIIANLKDSADQVAAQGACENSDGCAIVTCAVERAGKYDLQLFGSQEENSSYMYLCSFKVLKTN</sequence>
<dbReference type="InterPro" id="IPR000938">
    <property type="entry name" value="CAP-Gly_domain"/>
</dbReference>
<dbReference type="Pfam" id="PF23265">
    <property type="entry name" value="Ig-like_KY"/>
    <property type="match status" value="2"/>
</dbReference>
<dbReference type="PhylomeDB" id="A7SUI9"/>
<dbReference type="SMART" id="SM01052">
    <property type="entry name" value="CAP_GLY"/>
    <property type="match status" value="1"/>
</dbReference>
<feature type="compositionally biased region" description="Polar residues" evidence="1">
    <location>
        <begin position="1"/>
        <end position="30"/>
    </location>
</feature>
<feature type="region of interest" description="Disordered" evidence="1">
    <location>
        <begin position="1"/>
        <end position="84"/>
    </location>
</feature>
<evidence type="ECO:0000313" key="4">
    <source>
        <dbReference type="Proteomes" id="UP000001593"/>
    </source>
</evidence>
<dbReference type="Pfam" id="PF01841">
    <property type="entry name" value="Transglut_core"/>
    <property type="match status" value="1"/>
</dbReference>
<gene>
    <name evidence="3" type="ORF">NEMVEDRAFT_v1g247496</name>
</gene>
<dbReference type="InterPro" id="IPR052557">
    <property type="entry name" value="CAP/Cytokinesis_protein"/>
</dbReference>
<dbReference type="Gene3D" id="2.30.30.190">
    <property type="entry name" value="CAP Gly-rich-like domain"/>
    <property type="match status" value="1"/>
</dbReference>
<organism evidence="3 4">
    <name type="scientific">Nematostella vectensis</name>
    <name type="common">Starlet sea anemone</name>
    <dbReference type="NCBI Taxonomy" id="45351"/>
    <lineage>
        <taxon>Eukaryota</taxon>
        <taxon>Metazoa</taxon>
        <taxon>Cnidaria</taxon>
        <taxon>Anthozoa</taxon>
        <taxon>Hexacorallia</taxon>
        <taxon>Actiniaria</taxon>
        <taxon>Edwardsiidae</taxon>
        <taxon>Nematostella</taxon>
    </lineage>
</organism>
<reference evidence="3 4" key="1">
    <citation type="journal article" date="2007" name="Science">
        <title>Sea anemone genome reveals ancestral eumetazoan gene repertoire and genomic organization.</title>
        <authorList>
            <person name="Putnam N.H."/>
            <person name="Srivastava M."/>
            <person name="Hellsten U."/>
            <person name="Dirks B."/>
            <person name="Chapman J."/>
            <person name="Salamov A."/>
            <person name="Terry A."/>
            <person name="Shapiro H."/>
            <person name="Lindquist E."/>
            <person name="Kapitonov V.V."/>
            <person name="Jurka J."/>
            <person name="Genikhovich G."/>
            <person name="Grigoriev I.V."/>
            <person name="Lucas S.M."/>
            <person name="Steele R.E."/>
            <person name="Finnerty J.R."/>
            <person name="Technau U."/>
            <person name="Martindale M.Q."/>
            <person name="Rokhsar D.S."/>
        </authorList>
    </citation>
    <scope>NUCLEOTIDE SEQUENCE [LARGE SCALE GENOMIC DNA]</scope>
    <source>
        <strain evidence="4">CH2 X CH6</strain>
    </source>
</reference>
<dbReference type="eggNOG" id="KOG4575">
    <property type="taxonomic scope" value="Eukaryota"/>
</dbReference>
<protein>
    <recommendedName>
        <fullName evidence="2">CAP-Gly domain-containing protein</fullName>
    </recommendedName>
</protein>
<evidence type="ECO:0000259" key="2">
    <source>
        <dbReference type="PROSITE" id="PS50245"/>
    </source>
</evidence>
<feature type="domain" description="CAP-Gly" evidence="2">
    <location>
        <begin position="102"/>
        <end position="145"/>
    </location>
</feature>
<dbReference type="STRING" id="45351.A7SUI9"/>
<dbReference type="SMART" id="SM00460">
    <property type="entry name" value="TGc"/>
    <property type="match status" value="1"/>
</dbReference>
<name>A7SUI9_NEMVE</name>
<dbReference type="Pfam" id="PF01302">
    <property type="entry name" value="CAP_GLY"/>
    <property type="match status" value="1"/>
</dbReference>
<dbReference type="Proteomes" id="UP000001593">
    <property type="component" value="Unassembled WGS sequence"/>
</dbReference>
<accession>A7SUI9</accession>
<dbReference type="InterPro" id="IPR036859">
    <property type="entry name" value="CAP-Gly_dom_sf"/>
</dbReference>
<dbReference type="eggNOG" id="KOG4568">
    <property type="taxonomic scope" value="Eukaryota"/>
</dbReference>
<dbReference type="HOGENOM" id="CLU_364975_0_0_1"/>
<proteinExistence type="predicted"/>
<evidence type="ECO:0000313" key="3">
    <source>
        <dbReference type="EMBL" id="EDO32609.1"/>
    </source>
</evidence>
<dbReference type="GO" id="GO:0005737">
    <property type="term" value="C:cytoplasm"/>
    <property type="evidence" value="ECO:0000318"/>
    <property type="project" value="GO_Central"/>
</dbReference>
<keyword evidence="4" id="KW-1185">Reference proteome</keyword>
<dbReference type="EMBL" id="DS469814">
    <property type="protein sequence ID" value="EDO32609.1"/>
    <property type="molecule type" value="Genomic_DNA"/>
</dbReference>
<dbReference type="FunCoup" id="A7SUI9">
    <property type="interactions" value="23"/>
</dbReference>
<dbReference type="InterPro" id="IPR038765">
    <property type="entry name" value="Papain-like_cys_pep_sf"/>
</dbReference>
<dbReference type="PROSITE" id="PS50245">
    <property type="entry name" value="CAP_GLY_2"/>
    <property type="match status" value="1"/>
</dbReference>
<dbReference type="InParanoid" id="A7SUI9"/>
<dbReference type="PANTHER" id="PTHR46333">
    <property type="entry name" value="CYTOKINESIS PROTEIN 3"/>
    <property type="match status" value="1"/>
</dbReference>
<dbReference type="SUPFAM" id="SSF54001">
    <property type="entry name" value="Cysteine proteinases"/>
    <property type="match status" value="1"/>
</dbReference>
<dbReference type="AlphaFoldDB" id="A7SUI9"/>
<dbReference type="PANTHER" id="PTHR46333:SF2">
    <property type="entry name" value="CYTOKINESIS PROTEIN 3"/>
    <property type="match status" value="1"/>
</dbReference>
<dbReference type="InterPro" id="IPR056564">
    <property type="entry name" value="Ig-like_KY"/>
</dbReference>